<dbReference type="AlphaFoldDB" id="A0A5P1FDP8"/>
<sequence length="109" mass="11852">MLCKFAAGNRGDEGLVRGEKGEERAAGQGGEGRGRGRGTAGGGQRREVEEEKEELAEDLRAWAREKPKEVVRYWTMKRSGMDFSGGLVGGFMERLDLGMAEEGMAEEVG</sequence>
<evidence type="ECO:0000256" key="1">
    <source>
        <dbReference type="SAM" id="MobiDB-lite"/>
    </source>
</evidence>
<gene>
    <name evidence="2" type="ORF">A4U43_C03F28980</name>
</gene>
<name>A0A5P1FDP8_ASPOF</name>
<protein>
    <submittedName>
        <fullName evidence="2">Uncharacterized protein</fullName>
    </submittedName>
</protein>
<dbReference type="Gramene" id="ONK76516">
    <property type="protein sequence ID" value="ONK76516"/>
    <property type="gene ID" value="A4U43_C03F28980"/>
</dbReference>
<feature type="compositionally biased region" description="Basic and acidic residues" evidence="1">
    <location>
        <begin position="10"/>
        <end position="25"/>
    </location>
</feature>
<proteinExistence type="predicted"/>
<organism evidence="2 3">
    <name type="scientific">Asparagus officinalis</name>
    <name type="common">Garden asparagus</name>
    <dbReference type="NCBI Taxonomy" id="4686"/>
    <lineage>
        <taxon>Eukaryota</taxon>
        <taxon>Viridiplantae</taxon>
        <taxon>Streptophyta</taxon>
        <taxon>Embryophyta</taxon>
        <taxon>Tracheophyta</taxon>
        <taxon>Spermatophyta</taxon>
        <taxon>Magnoliopsida</taxon>
        <taxon>Liliopsida</taxon>
        <taxon>Asparagales</taxon>
        <taxon>Asparagaceae</taxon>
        <taxon>Asparagoideae</taxon>
        <taxon>Asparagus</taxon>
    </lineage>
</organism>
<keyword evidence="3" id="KW-1185">Reference proteome</keyword>
<accession>A0A5P1FDP8</accession>
<dbReference type="EMBL" id="CM007383">
    <property type="protein sequence ID" value="ONK76516.1"/>
    <property type="molecule type" value="Genomic_DNA"/>
</dbReference>
<feature type="region of interest" description="Disordered" evidence="1">
    <location>
        <begin position="1"/>
        <end position="52"/>
    </location>
</feature>
<reference evidence="3" key="1">
    <citation type="journal article" date="2017" name="Nat. Commun.">
        <title>The asparagus genome sheds light on the origin and evolution of a young Y chromosome.</title>
        <authorList>
            <person name="Harkess A."/>
            <person name="Zhou J."/>
            <person name="Xu C."/>
            <person name="Bowers J.E."/>
            <person name="Van der Hulst R."/>
            <person name="Ayyampalayam S."/>
            <person name="Mercati F."/>
            <person name="Riccardi P."/>
            <person name="McKain M.R."/>
            <person name="Kakrana A."/>
            <person name="Tang H."/>
            <person name="Ray J."/>
            <person name="Groenendijk J."/>
            <person name="Arikit S."/>
            <person name="Mathioni S.M."/>
            <person name="Nakano M."/>
            <person name="Shan H."/>
            <person name="Telgmann-Rauber A."/>
            <person name="Kanno A."/>
            <person name="Yue Z."/>
            <person name="Chen H."/>
            <person name="Li W."/>
            <person name="Chen Y."/>
            <person name="Xu X."/>
            <person name="Zhang Y."/>
            <person name="Luo S."/>
            <person name="Chen H."/>
            <person name="Gao J."/>
            <person name="Mao Z."/>
            <person name="Pires J.C."/>
            <person name="Luo M."/>
            <person name="Kudrna D."/>
            <person name="Wing R.A."/>
            <person name="Meyers B.C."/>
            <person name="Yi K."/>
            <person name="Kong H."/>
            <person name="Lavrijsen P."/>
            <person name="Sunseri F."/>
            <person name="Falavigna A."/>
            <person name="Ye Y."/>
            <person name="Leebens-Mack J.H."/>
            <person name="Chen G."/>
        </authorList>
    </citation>
    <scope>NUCLEOTIDE SEQUENCE [LARGE SCALE GENOMIC DNA]</scope>
    <source>
        <strain evidence="3">cv. DH0086</strain>
    </source>
</reference>
<evidence type="ECO:0000313" key="2">
    <source>
        <dbReference type="EMBL" id="ONK76516.1"/>
    </source>
</evidence>
<evidence type="ECO:0000313" key="3">
    <source>
        <dbReference type="Proteomes" id="UP000243459"/>
    </source>
</evidence>
<dbReference type="Proteomes" id="UP000243459">
    <property type="component" value="Chromosome 3"/>
</dbReference>
<feature type="compositionally biased region" description="Gly residues" evidence="1">
    <location>
        <begin position="27"/>
        <end position="43"/>
    </location>
</feature>